<keyword evidence="2" id="KW-1185">Reference proteome</keyword>
<reference evidence="1 2" key="1">
    <citation type="submission" date="2022-11" db="EMBL/GenBank/DDBJ databases">
        <title>Minimal conservation of predation-associated metabolite biosynthetic gene clusters underscores biosynthetic potential of Myxococcota including descriptions for ten novel species: Archangium lansinium sp. nov., Myxococcus landrumus sp. nov., Nannocystis bai.</title>
        <authorList>
            <person name="Ahearne A."/>
            <person name="Stevens C."/>
            <person name="Dowd S."/>
        </authorList>
    </citation>
    <scope>NUCLEOTIDE SEQUENCE [LARGE SCALE GENOMIC DNA]</scope>
    <source>
        <strain evidence="1 2">NCELM</strain>
    </source>
</reference>
<evidence type="ECO:0000313" key="2">
    <source>
        <dbReference type="Proteomes" id="UP001217838"/>
    </source>
</evidence>
<name>A0ABT5B665_9BACT</name>
<evidence type="ECO:0008006" key="3">
    <source>
        <dbReference type="Google" id="ProtNLM"/>
    </source>
</evidence>
<protein>
    <recommendedName>
        <fullName evidence="3">Spheroidene monooxygenase</fullName>
    </recommendedName>
</protein>
<dbReference type="Proteomes" id="UP001217838">
    <property type="component" value="Unassembled WGS sequence"/>
</dbReference>
<proteinExistence type="predicted"/>
<dbReference type="CDD" id="cd21650">
    <property type="entry name" value="CrtA-like"/>
    <property type="match status" value="1"/>
</dbReference>
<sequence length="240" mass="26168">MHRPPAGATITTVTVLRFPPGQRLWAFKQMGRARAPLAATPGLVFWRLCGTGGGLGFSARPDLSRYALIATWSSEHVLQNFFAASRLFADYRAHADEAWTVALLTLRGRGSWGGTCPFGPGLEDMPETLPVVALTRARLRLRGFVPFWARVPAINRRLVRAPGLRLALGIGELPWIRPVTFSVWDDAASLEQFAWAGSNHQAAARAALSRRWFAEDLFFRFAAAGSAGTLGGRDPLLTGS</sequence>
<comment type="caution">
    <text evidence="1">The sequence shown here is derived from an EMBL/GenBank/DDBJ whole genome shotgun (WGS) entry which is preliminary data.</text>
</comment>
<accession>A0ABT5B665</accession>
<dbReference type="RefSeq" id="WP_271999399.1">
    <property type="nucleotide sequence ID" value="NZ_JAQNDN010000010.1"/>
</dbReference>
<dbReference type="InterPro" id="IPR049574">
    <property type="entry name" value="CrtA-like"/>
</dbReference>
<gene>
    <name evidence="1" type="ORF">POL58_17740</name>
</gene>
<evidence type="ECO:0000313" key="1">
    <source>
        <dbReference type="EMBL" id="MDC0669601.1"/>
    </source>
</evidence>
<organism evidence="1 2">
    <name type="scientific">Nannocystis radixulma</name>
    <dbReference type="NCBI Taxonomy" id="2995305"/>
    <lineage>
        <taxon>Bacteria</taxon>
        <taxon>Pseudomonadati</taxon>
        <taxon>Myxococcota</taxon>
        <taxon>Polyangia</taxon>
        <taxon>Nannocystales</taxon>
        <taxon>Nannocystaceae</taxon>
        <taxon>Nannocystis</taxon>
    </lineage>
</organism>
<dbReference type="EMBL" id="JAQNDN010000010">
    <property type="protein sequence ID" value="MDC0669601.1"/>
    <property type="molecule type" value="Genomic_DNA"/>
</dbReference>